<comment type="function">
    <text evidence="9">Catalyzes the conversion of 7,8-dihydroneopterin to 6-hydroxymethyl-7,8-dihydropterin.</text>
</comment>
<dbReference type="SMART" id="SM00905">
    <property type="entry name" value="FolB"/>
    <property type="match status" value="1"/>
</dbReference>
<dbReference type="EMBL" id="JAJOMB010000010">
    <property type="protein sequence ID" value="MCD5313205.1"/>
    <property type="molecule type" value="Genomic_DNA"/>
</dbReference>
<comment type="pathway">
    <text evidence="2">Cofactor biosynthesis; tetrahydrofolate biosynthesis; 2-amino-4-hydroxy-6-hydroxymethyl-7,8-dihydropteridine diphosphate from 7,8-dihydroneopterin triphosphate: step 4/4.</text>
</comment>
<gene>
    <name evidence="11" type="primary">folK</name>
    <name evidence="11" type="ORF">LR394_20050</name>
</gene>
<dbReference type="CDD" id="cd00534">
    <property type="entry name" value="DHNA_DHNTPE"/>
    <property type="match status" value="1"/>
</dbReference>
<comment type="catalytic activity">
    <reaction evidence="9">
        <text>7,8-dihydroneopterin = 6-hydroxymethyl-7,8-dihydropterin + glycolaldehyde</text>
        <dbReference type="Rhea" id="RHEA:10540"/>
        <dbReference type="ChEBI" id="CHEBI:17001"/>
        <dbReference type="ChEBI" id="CHEBI:17071"/>
        <dbReference type="ChEBI" id="CHEBI:44841"/>
        <dbReference type="EC" id="4.1.2.25"/>
    </reaction>
</comment>
<dbReference type="EC" id="4.1.2.25" evidence="9"/>
<dbReference type="Pfam" id="PF01288">
    <property type="entry name" value="HPPK"/>
    <property type="match status" value="1"/>
</dbReference>
<protein>
    <recommendedName>
        <fullName evidence="9">Bifunctional folate synthesis protein</fullName>
    </recommendedName>
    <domain>
        <recommendedName>
            <fullName evidence="9">Dihydroneopterin aldolase</fullName>
            <shortName evidence="9">DHNA</shortName>
            <ecNumber evidence="9">4.1.2.25</ecNumber>
        </recommendedName>
        <alternativeName>
            <fullName evidence="9">7,8-dihydroneopterin aldolase</fullName>
        </alternativeName>
    </domain>
    <domain>
        <recommendedName>
            <fullName evidence="9">2-amino-4-hydroxy-6-hydroxymethyldihydropteridine pyrophosphokinase</fullName>
            <ecNumber evidence="9">2.7.6.3</ecNumber>
        </recommendedName>
        <alternativeName>
            <fullName evidence="9">6-hydroxymethyl-7,8-dihydropterin pyrophosphokinase</fullName>
            <shortName evidence="9">PPPK</shortName>
        </alternativeName>
        <alternativeName>
            <fullName evidence="9">7,8-dihydro-6-hydroxymethylpterin pyrophosphokinase</fullName>
            <shortName evidence="9">HPPK</shortName>
        </alternativeName>
    </domain>
</protein>
<dbReference type="InterPro" id="IPR006156">
    <property type="entry name" value="Dihydroneopterin_aldolase"/>
</dbReference>
<evidence type="ECO:0000256" key="3">
    <source>
        <dbReference type="ARBA" id="ARBA00009640"/>
    </source>
</evidence>
<organism evidence="11 12">
    <name type="scientific">Kineosporia babensis</name>
    <dbReference type="NCBI Taxonomy" id="499548"/>
    <lineage>
        <taxon>Bacteria</taxon>
        <taxon>Bacillati</taxon>
        <taxon>Actinomycetota</taxon>
        <taxon>Actinomycetes</taxon>
        <taxon>Kineosporiales</taxon>
        <taxon>Kineosporiaceae</taxon>
        <taxon>Kineosporia</taxon>
    </lineage>
</organism>
<comment type="catalytic activity">
    <reaction evidence="1">
        <text>6-hydroxymethyl-7,8-dihydropterin + ATP = (7,8-dihydropterin-6-yl)methyl diphosphate + AMP + H(+)</text>
        <dbReference type="Rhea" id="RHEA:11412"/>
        <dbReference type="ChEBI" id="CHEBI:15378"/>
        <dbReference type="ChEBI" id="CHEBI:30616"/>
        <dbReference type="ChEBI" id="CHEBI:44841"/>
        <dbReference type="ChEBI" id="CHEBI:72950"/>
        <dbReference type="ChEBI" id="CHEBI:456215"/>
        <dbReference type="EC" id="2.7.6.3"/>
    </reaction>
</comment>
<keyword evidence="5" id="KW-0547">Nucleotide-binding</keyword>
<evidence type="ECO:0000256" key="7">
    <source>
        <dbReference type="ARBA" id="ARBA00022840"/>
    </source>
</evidence>
<evidence type="ECO:0000259" key="10">
    <source>
        <dbReference type="PROSITE" id="PS00794"/>
    </source>
</evidence>
<evidence type="ECO:0000313" key="12">
    <source>
        <dbReference type="Proteomes" id="UP001138997"/>
    </source>
</evidence>
<keyword evidence="8 9" id="KW-0289">Folate biosynthesis</keyword>
<dbReference type="CDD" id="cd00483">
    <property type="entry name" value="HPPK"/>
    <property type="match status" value="1"/>
</dbReference>
<comment type="pathway">
    <text evidence="9">Cofactor biosynthesis; tetrahydrofolate biosynthesis; 2-amino-4-hydroxy-6-hydroxymethyl-7,8-dihydropteridine diphosphate from 7,8-dihydroneopterin triphosphate: step 3/4.</text>
</comment>
<dbReference type="EC" id="2.7.6.3" evidence="9"/>
<dbReference type="InterPro" id="IPR035907">
    <property type="entry name" value="Hppk_sf"/>
</dbReference>
<dbReference type="NCBIfam" id="TIGR00526">
    <property type="entry name" value="folB_dom"/>
    <property type="match status" value="1"/>
</dbReference>
<proteinExistence type="inferred from homology"/>
<dbReference type="InterPro" id="IPR006157">
    <property type="entry name" value="FolB_dom"/>
</dbReference>
<evidence type="ECO:0000256" key="5">
    <source>
        <dbReference type="ARBA" id="ARBA00022741"/>
    </source>
</evidence>
<dbReference type="Pfam" id="PF02152">
    <property type="entry name" value="FolB"/>
    <property type="match status" value="1"/>
</dbReference>
<dbReference type="PANTHER" id="PTHR43071:SF1">
    <property type="entry name" value="2-AMINO-4-HYDROXY-6-HYDROXYMETHYLDIHYDROPTERIDINE PYROPHOSPHOKINASE"/>
    <property type="match status" value="1"/>
</dbReference>
<evidence type="ECO:0000256" key="8">
    <source>
        <dbReference type="ARBA" id="ARBA00022909"/>
    </source>
</evidence>
<dbReference type="GO" id="GO:0046656">
    <property type="term" value="P:folic acid biosynthetic process"/>
    <property type="evidence" value="ECO:0007669"/>
    <property type="project" value="UniProtKB-UniRule"/>
</dbReference>
<dbReference type="Gene3D" id="3.30.1130.10">
    <property type="match status" value="1"/>
</dbReference>
<accession>A0A9X1NFQ3</accession>
<name>A0A9X1NFQ3_9ACTN</name>
<dbReference type="Proteomes" id="UP001138997">
    <property type="component" value="Unassembled WGS sequence"/>
</dbReference>
<keyword evidence="6" id="KW-0418">Kinase</keyword>
<dbReference type="NCBIfam" id="TIGR01498">
    <property type="entry name" value="folK"/>
    <property type="match status" value="1"/>
</dbReference>
<dbReference type="SUPFAM" id="SSF55083">
    <property type="entry name" value="6-hydroxymethyl-7,8-dihydropterin pyrophosphokinase, HPPK"/>
    <property type="match status" value="1"/>
</dbReference>
<comment type="caution">
    <text evidence="11">The sequence shown here is derived from an EMBL/GenBank/DDBJ whole genome shotgun (WGS) entry which is preliminary data.</text>
</comment>
<evidence type="ECO:0000256" key="4">
    <source>
        <dbReference type="ARBA" id="ARBA00022679"/>
    </source>
</evidence>
<reference evidence="11" key="1">
    <citation type="submission" date="2021-11" db="EMBL/GenBank/DDBJ databases">
        <title>Streptomyces corallinus and Kineosporia corallina sp. nov., two new coral-derived marine actinobacteria.</title>
        <authorList>
            <person name="Buangrab K."/>
            <person name="Sutthacheep M."/>
            <person name="Yeemin T."/>
            <person name="Harunari E."/>
            <person name="Igarashi Y."/>
            <person name="Sripreechasak P."/>
            <person name="Kanchanasin P."/>
            <person name="Tanasupawat S."/>
            <person name="Phongsopitanun W."/>
        </authorList>
    </citation>
    <scope>NUCLEOTIDE SEQUENCE</scope>
    <source>
        <strain evidence="11">JCM 31032</strain>
    </source>
</reference>
<feature type="domain" description="7,8-dihydro-6-hydroxymethylpterin-pyrophosphokinase" evidence="10">
    <location>
        <begin position="233"/>
        <end position="244"/>
    </location>
</feature>
<dbReference type="GO" id="GO:0016301">
    <property type="term" value="F:kinase activity"/>
    <property type="evidence" value="ECO:0007669"/>
    <property type="project" value="UniProtKB-KW"/>
</dbReference>
<comment type="similarity">
    <text evidence="3">In the N-terminal section; belongs to the DHNA family.</text>
</comment>
<evidence type="ECO:0000256" key="6">
    <source>
        <dbReference type="ARBA" id="ARBA00022777"/>
    </source>
</evidence>
<keyword evidence="4 11" id="KW-0808">Transferase</keyword>
<dbReference type="GO" id="GO:0004150">
    <property type="term" value="F:dihydroneopterin aldolase activity"/>
    <property type="evidence" value="ECO:0007669"/>
    <property type="project" value="UniProtKB-UniRule"/>
</dbReference>
<keyword evidence="12" id="KW-1185">Reference proteome</keyword>
<dbReference type="AlphaFoldDB" id="A0A9X1NFQ3"/>
<dbReference type="PROSITE" id="PS00794">
    <property type="entry name" value="HPPK"/>
    <property type="match status" value="1"/>
</dbReference>
<evidence type="ECO:0000256" key="2">
    <source>
        <dbReference type="ARBA" id="ARBA00005051"/>
    </source>
</evidence>
<dbReference type="Gene3D" id="3.30.70.560">
    <property type="entry name" value="7,8-Dihydro-6-hydroxymethylpterin-pyrophosphokinase HPPK"/>
    <property type="match status" value="1"/>
</dbReference>
<dbReference type="GO" id="GO:0005524">
    <property type="term" value="F:ATP binding"/>
    <property type="evidence" value="ECO:0007669"/>
    <property type="project" value="UniProtKB-KW"/>
</dbReference>
<evidence type="ECO:0000256" key="1">
    <source>
        <dbReference type="ARBA" id="ARBA00000198"/>
    </source>
</evidence>
<evidence type="ECO:0000256" key="9">
    <source>
        <dbReference type="RuleBase" id="RU362079"/>
    </source>
</evidence>
<dbReference type="NCBIfam" id="TIGR00525">
    <property type="entry name" value="folB"/>
    <property type="match status" value="1"/>
</dbReference>
<dbReference type="SUPFAM" id="SSF55620">
    <property type="entry name" value="Tetrahydrobiopterin biosynthesis enzymes-like"/>
    <property type="match status" value="1"/>
</dbReference>
<sequence length="316" mass="34199">MSAGLGFGPMTSASGRLLDQIRLFGVTARGHHGVFEFERREGQDFTVDVVLHTDVTAAAAGDDLSKTADYGVLAGTVAEIVRGEPVDLIETLAERIALACLEADGVLAADVAVHKPQAPITESFADVVVALRRERTITLERAPKEPVPIVLALGTNLGDRLMILRDAVKELRAAEGVELTAVSPVIQTDPVGGPDQPDYLNAVVLATTTLSARDVLALANRIEADHGRERVERWGPRTLDIDVISYGNLRSYDETLTLPHPRAHERAFVLAPWHALDGHAELLTDSGPQKVAALLEEAPDRLSLRHRPELSLEHWS</sequence>
<dbReference type="RefSeq" id="WP_231444174.1">
    <property type="nucleotide sequence ID" value="NZ_JAJOMB010000010.1"/>
</dbReference>
<dbReference type="InterPro" id="IPR043133">
    <property type="entry name" value="GTP-CH-I_C/QueF"/>
</dbReference>
<dbReference type="InterPro" id="IPR000550">
    <property type="entry name" value="Hppk"/>
</dbReference>
<comment type="similarity">
    <text evidence="9">Belongs to the DHNA family.</text>
</comment>
<keyword evidence="7" id="KW-0067">ATP-binding</keyword>
<keyword evidence="9" id="KW-0456">Lyase</keyword>
<dbReference type="PANTHER" id="PTHR43071">
    <property type="entry name" value="2-AMINO-4-HYDROXY-6-HYDROXYMETHYLDIHYDROPTERIDINE PYROPHOSPHOKINASE"/>
    <property type="match status" value="1"/>
</dbReference>
<dbReference type="GO" id="GO:0046654">
    <property type="term" value="P:tetrahydrofolate biosynthetic process"/>
    <property type="evidence" value="ECO:0007669"/>
    <property type="project" value="UniProtKB-UniRule"/>
</dbReference>
<evidence type="ECO:0000313" key="11">
    <source>
        <dbReference type="EMBL" id="MCD5313205.1"/>
    </source>
</evidence>
<dbReference type="GO" id="GO:0003848">
    <property type="term" value="F:2-amino-4-hydroxy-6-hydroxymethyldihydropteridine diphosphokinase activity"/>
    <property type="evidence" value="ECO:0007669"/>
    <property type="project" value="UniProtKB-EC"/>
</dbReference>